<dbReference type="Gene3D" id="3.20.20.140">
    <property type="entry name" value="Metal-dependent hydrolases"/>
    <property type="match status" value="1"/>
</dbReference>
<evidence type="ECO:0000313" key="2">
    <source>
        <dbReference type="EMBL" id="OPE54797.1"/>
    </source>
</evidence>
<name>A0A1T3WKG4_9MYCO</name>
<keyword evidence="2" id="KW-0378">Hydrolase</keyword>
<dbReference type="SUPFAM" id="SSF51556">
    <property type="entry name" value="Metallo-dependent hydrolases"/>
    <property type="match status" value="1"/>
</dbReference>
<dbReference type="InterPro" id="IPR032466">
    <property type="entry name" value="Metal_Hydrolase"/>
</dbReference>
<dbReference type="EMBL" id="MIJD01000063">
    <property type="protein sequence ID" value="OPE54797.1"/>
    <property type="molecule type" value="Genomic_DNA"/>
</dbReference>
<feature type="non-terminal residue" evidence="2">
    <location>
        <position position="1"/>
    </location>
</feature>
<gene>
    <name evidence="2" type="ORF">BV510_08335</name>
</gene>
<dbReference type="InterPro" id="IPR006680">
    <property type="entry name" value="Amidohydro-rel"/>
</dbReference>
<accession>A0A1T3WKG4</accession>
<organism evidence="2 3">
    <name type="scientific">Mycolicibacterium diernhoferi</name>
    <dbReference type="NCBI Taxonomy" id="1801"/>
    <lineage>
        <taxon>Bacteria</taxon>
        <taxon>Bacillati</taxon>
        <taxon>Actinomycetota</taxon>
        <taxon>Actinomycetes</taxon>
        <taxon>Mycobacteriales</taxon>
        <taxon>Mycobacteriaceae</taxon>
        <taxon>Mycolicibacterium</taxon>
    </lineage>
</organism>
<comment type="caution">
    <text evidence="2">The sequence shown here is derived from an EMBL/GenBank/DDBJ whole genome shotgun (WGS) entry which is preliminary data.</text>
</comment>
<evidence type="ECO:0000259" key="1">
    <source>
        <dbReference type="Pfam" id="PF04909"/>
    </source>
</evidence>
<protein>
    <submittedName>
        <fullName evidence="2">Amidohydrolase</fullName>
    </submittedName>
</protein>
<sequence length="120" mass="13735">RRVLTEHPRLRLVIAHMGGPEYGEFLDLCEDFEQLHLDTTMAFTGFMEEKMPFPADDYARLPDMGDRILFGSDFPNIPYGYPHAMSVLTEIPGVDDDWLRNVFYANGVRLFGLPSAEPPR</sequence>
<dbReference type="GO" id="GO:0016787">
    <property type="term" value="F:hydrolase activity"/>
    <property type="evidence" value="ECO:0007669"/>
    <property type="project" value="UniProtKB-KW"/>
</dbReference>
<dbReference type="RefSeq" id="WP_165693806.1">
    <property type="nucleotide sequence ID" value="NZ_MIJD01000063.1"/>
</dbReference>
<proteinExistence type="predicted"/>
<evidence type="ECO:0000313" key="3">
    <source>
        <dbReference type="Proteomes" id="UP000191039"/>
    </source>
</evidence>
<feature type="domain" description="Amidohydrolase-related" evidence="1">
    <location>
        <begin position="2"/>
        <end position="113"/>
    </location>
</feature>
<dbReference type="Pfam" id="PF04909">
    <property type="entry name" value="Amidohydro_2"/>
    <property type="match status" value="1"/>
</dbReference>
<dbReference type="AlphaFoldDB" id="A0A1T3WKG4"/>
<reference evidence="2 3" key="1">
    <citation type="submission" date="2016-09" db="EMBL/GenBank/DDBJ databases">
        <title>genome sequences of unsequenced Mycobacteria.</title>
        <authorList>
            <person name="Greninger A.L."/>
            <person name="Jerome K.R."/>
            <person name="Mcnair B."/>
            <person name="Wallis C."/>
            <person name="Fang F."/>
        </authorList>
    </citation>
    <scope>NUCLEOTIDE SEQUENCE [LARGE SCALE GENOMIC DNA]</scope>
    <source>
        <strain evidence="2 3">BM1</strain>
    </source>
</reference>
<dbReference type="Proteomes" id="UP000191039">
    <property type="component" value="Unassembled WGS sequence"/>
</dbReference>